<evidence type="ECO:0000313" key="2">
    <source>
        <dbReference type="WBParaSite" id="GPUH_0002224601-mRNA-1"/>
    </source>
</evidence>
<feature type="region of interest" description="Disordered" evidence="1">
    <location>
        <begin position="1"/>
        <end position="69"/>
    </location>
</feature>
<sequence>LRRQKKVATRSPTTAKPLKGNETPQAQNGNAAGKEIEKHPTEEGQAEKEIEVPAEAEHANEEYEKCRTPSPLPRELFFKLFEPPNRQKNFGCAPVKEARRSLAERNVKLPEIRSARRTV</sequence>
<dbReference type="WBParaSite" id="GPUH_0002224601-mRNA-1">
    <property type="protein sequence ID" value="GPUH_0002224601-mRNA-1"/>
    <property type="gene ID" value="GPUH_0002224601"/>
</dbReference>
<dbReference type="AlphaFoldDB" id="A0A183EMM8"/>
<evidence type="ECO:0000256" key="1">
    <source>
        <dbReference type="SAM" id="MobiDB-lite"/>
    </source>
</evidence>
<accession>A0A183EMM8</accession>
<protein>
    <submittedName>
        <fullName evidence="2">TPX2 domain-containing protein</fullName>
    </submittedName>
</protein>
<reference evidence="2" key="1">
    <citation type="submission" date="2016-06" db="UniProtKB">
        <authorList>
            <consortium name="WormBaseParasite"/>
        </authorList>
    </citation>
    <scope>IDENTIFICATION</scope>
</reference>
<feature type="compositionally biased region" description="Basic and acidic residues" evidence="1">
    <location>
        <begin position="34"/>
        <end position="67"/>
    </location>
</feature>
<name>A0A183EMM8_9BILA</name>
<proteinExistence type="predicted"/>
<organism evidence="2">
    <name type="scientific">Gongylonema pulchrum</name>
    <dbReference type="NCBI Taxonomy" id="637853"/>
    <lineage>
        <taxon>Eukaryota</taxon>
        <taxon>Metazoa</taxon>
        <taxon>Ecdysozoa</taxon>
        <taxon>Nematoda</taxon>
        <taxon>Chromadorea</taxon>
        <taxon>Rhabditida</taxon>
        <taxon>Spirurina</taxon>
        <taxon>Spiruromorpha</taxon>
        <taxon>Spiruroidea</taxon>
        <taxon>Gongylonematidae</taxon>
        <taxon>Gongylonema</taxon>
    </lineage>
</organism>